<dbReference type="InterPro" id="IPR000524">
    <property type="entry name" value="Tscrpt_reg_HTH_GntR"/>
</dbReference>
<name>A0A7Y9AU38_9ACTN</name>
<accession>A0A7Y9AU38</accession>
<organism evidence="6 7">
    <name type="scientific">Kineococcus aurantiacus</name>
    <dbReference type="NCBI Taxonomy" id="37633"/>
    <lineage>
        <taxon>Bacteria</taxon>
        <taxon>Bacillati</taxon>
        <taxon>Actinomycetota</taxon>
        <taxon>Actinomycetes</taxon>
        <taxon>Kineosporiales</taxon>
        <taxon>Kineosporiaceae</taxon>
        <taxon>Kineococcus</taxon>
    </lineage>
</organism>
<keyword evidence="1" id="KW-0805">Transcription regulation</keyword>
<feature type="domain" description="HTH gntR-type" evidence="5">
    <location>
        <begin position="22"/>
        <end position="90"/>
    </location>
</feature>
<dbReference type="EMBL" id="JACCBB010000001">
    <property type="protein sequence ID" value="NYD21766.1"/>
    <property type="molecule type" value="Genomic_DNA"/>
</dbReference>
<keyword evidence="6" id="KW-0670">Pyruvate</keyword>
<dbReference type="Pfam" id="PF07729">
    <property type="entry name" value="FCD"/>
    <property type="match status" value="1"/>
</dbReference>
<dbReference type="SMART" id="SM00895">
    <property type="entry name" value="FCD"/>
    <property type="match status" value="1"/>
</dbReference>
<dbReference type="InterPro" id="IPR011711">
    <property type="entry name" value="GntR_C"/>
</dbReference>
<dbReference type="GO" id="GO:0003700">
    <property type="term" value="F:DNA-binding transcription factor activity"/>
    <property type="evidence" value="ECO:0007669"/>
    <property type="project" value="InterPro"/>
</dbReference>
<dbReference type="SMART" id="SM00345">
    <property type="entry name" value="HTH_GNTR"/>
    <property type="match status" value="1"/>
</dbReference>
<feature type="compositionally biased region" description="Basic and acidic residues" evidence="4">
    <location>
        <begin position="234"/>
        <end position="248"/>
    </location>
</feature>
<dbReference type="AlphaFoldDB" id="A0A7Y9AU38"/>
<dbReference type="CDD" id="cd07377">
    <property type="entry name" value="WHTH_GntR"/>
    <property type="match status" value="1"/>
</dbReference>
<dbReference type="PANTHER" id="PTHR43537">
    <property type="entry name" value="TRANSCRIPTIONAL REGULATOR, GNTR FAMILY"/>
    <property type="match status" value="1"/>
</dbReference>
<gene>
    <name evidence="6" type="ORF">BJ968_001306</name>
</gene>
<evidence type="ECO:0000259" key="5">
    <source>
        <dbReference type="PROSITE" id="PS50949"/>
    </source>
</evidence>
<dbReference type="SUPFAM" id="SSF46785">
    <property type="entry name" value="Winged helix' DNA-binding domain"/>
    <property type="match status" value="1"/>
</dbReference>
<keyword evidence="7" id="KW-1185">Reference proteome</keyword>
<evidence type="ECO:0000313" key="7">
    <source>
        <dbReference type="Proteomes" id="UP000521922"/>
    </source>
</evidence>
<evidence type="ECO:0000256" key="2">
    <source>
        <dbReference type="ARBA" id="ARBA00023125"/>
    </source>
</evidence>
<dbReference type="GO" id="GO:0003677">
    <property type="term" value="F:DNA binding"/>
    <property type="evidence" value="ECO:0007669"/>
    <property type="project" value="UniProtKB-KW"/>
</dbReference>
<evidence type="ECO:0000256" key="4">
    <source>
        <dbReference type="SAM" id="MobiDB-lite"/>
    </source>
</evidence>
<comment type="caution">
    <text evidence="6">The sequence shown here is derived from an EMBL/GenBank/DDBJ whole genome shotgun (WGS) entry which is preliminary data.</text>
</comment>
<dbReference type="Proteomes" id="UP000521922">
    <property type="component" value="Unassembled WGS sequence"/>
</dbReference>
<keyword evidence="2" id="KW-0238">DNA-binding</keyword>
<dbReference type="Gene3D" id="1.20.120.530">
    <property type="entry name" value="GntR ligand-binding domain-like"/>
    <property type="match status" value="1"/>
</dbReference>
<reference evidence="6 7" key="1">
    <citation type="submission" date="2020-07" db="EMBL/GenBank/DDBJ databases">
        <title>Sequencing the genomes of 1000 actinobacteria strains.</title>
        <authorList>
            <person name="Klenk H.-P."/>
        </authorList>
    </citation>
    <scope>NUCLEOTIDE SEQUENCE [LARGE SCALE GENOMIC DNA]</scope>
    <source>
        <strain evidence="6 7">DSM 7487</strain>
    </source>
</reference>
<evidence type="ECO:0000313" key="6">
    <source>
        <dbReference type="EMBL" id="NYD21766.1"/>
    </source>
</evidence>
<dbReference type="PRINTS" id="PR00035">
    <property type="entry name" value="HTHGNTR"/>
</dbReference>
<sequence>MPAFRSDDPALARMELTAVPRGSAVSEVVRQLTNLLSSGQFAPGSRLPPERQLAEELGVGRSAVREALAALDVLGIVTVRPGSGTYLRDSMSDLLPTTLSWGLMLSAEHTAQLSEVRSALEVHAAVLAAERVDEAGAEALGASLAAMDATLDDLTAFIEADAQFHVVLARTSGNEVLADLLETTRTLLRLWVGRGLRRREQAEVACAEHRAVFDAVVARDPAAAEAAMRSHMRTAGDRVEHAGGPDTP</sequence>
<protein>
    <submittedName>
        <fullName evidence="6">GntR family transcriptional repressor for pyruvate dehydrogenase complex</fullName>
    </submittedName>
</protein>
<dbReference type="Gene3D" id="1.10.10.10">
    <property type="entry name" value="Winged helix-like DNA-binding domain superfamily/Winged helix DNA-binding domain"/>
    <property type="match status" value="1"/>
</dbReference>
<dbReference type="InterPro" id="IPR036388">
    <property type="entry name" value="WH-like_DNA-bd_sf"/>
</dbReference>
<evidence type="ECO:0000256" key="1">
    <source>
        <dbReference type="ARBA" id="ARBA00023015"/>
    </source>
</evidence>
<dbReference type="PROSITE" id="PS50949">
    <property type="entry name" value="HTH_GNTR"/>
    <property type="match status" value="1"/>
</dbReference>
<dbReference type="InterPro" id="IPR008920">
    <property type="entry name" value="TF_FadR/GntR_C"/>
</dbReference>
<keyword evidence="3" id="KW-0804">Transcription</keyword>
<dbReference type="PANTHER" id="PTHR43537:SF5">
    <property type="entry name" value="UXU OPERON TRANSCRIPTIONAL REGULATOR"/>
    <property type="match status" value="1"/>
</dbReference>
<feature type="region of interest" description="Disordered" evidence="4">
    <location>
        <begin position="228"/>
        <end position="248"/>
    </location>
</feature>
<dbReference type="RefSeq" id="WP_218884876.1">
    <property type="nucleotide sequence ID" value="NZ_BAAAGN010000005.1"/>
</dbReference>
<evidence type="ECO:0000256" key="3">
    <source>
        <dbReference type="ARBA" id="ARBA00023163"/>
    </source>
</evidence>
<dbReference type="SUPFAM" id="SSF48008">
    <property type="entry name" value="GntR ligand-binding domain-like"/>
    <property type="match status" value="1"/>
</dbReference>
<proteinExistence type="predicted"/>
<dbReference type="Pfam" id="PF00392">
    <property type="entry name" value="GntR"/>
    <property type="match status" value="1"/>
</dbReference>
<dbReference type="InterPro" id="IPR036390">
    <property type="entry name" value="WH_DNA-bd_sf"/>
</dbReference>